<protein>
    <submittedName>
        <fullName evidence="1">Uncharacterized protein</fullName>
    </submittedName>
</protein>
<comment type="caution">
    <text evidence="1">The sequence shown here is derived from an EMBL/GenBank/DDBJ whole genome shotgun (WGS) entry which is preliminary data.</text>
</comment>
<organism evidence="1">
    <name type="scientific">marine sediment metagenome</name>
    <dbReference type="NCBI Taxonomy" id="412755"/>
    <lineage>
        <taxon>unclassified sequences</taxon>
        <taxon>metagenomes</taxon>
        <taxon>ecological metagenomes</taxon>
    </lineage>
</organism>
<dbReference type="AlphaFoldDB" id="X1D7Z2"/>
<sequence length="50" mass="5759">MDRRRNTVRKYAGTSAVYGRCIHSTAAMSTNVNKVVWWEIKDSQNDVDNN</sequence>
<proteinExistence type="predicted"/>
<accession>X1D7Z2</accession>
<name>X1D7Z2_9ZZZZ</name>
<evidence type="ECO:0000313" key="1">
    <source>
        <dbReference type="EMBL" id="GAH01204.1"/>
    </source>
</evidence>
<gene>
    <name evidence="1" type="ORF">S01H4_41700</name>
</gene>
<dbReference type="EMBL" id="BART01022826">
    <property type="protein sequence ID" value="GAH01204.1"/>
    <property type="molecule type" value="Genomic_DNA"/>
</dbReference>
<reference evidence="1" key="1">
    <citation type="journal article" date="2014" name="Front. Microbiol.">
        <title>High frequency of phylogenetically diverse reductive dehalogenase-homologous genes in deep subseafloor sedimentary metagenomes.</title>
        <authorList>
            <person name="Kawai M."/>
            <person name="Futagami T."/>
            <person name="Toyoda A."/>
            <person name="Takaki Y."/>
            <person name="Nishi S."/>
            <person name="Hori S."/>
            <person name="Arai W."/>
            <person name="Tsubouchi T."/>
            <person name="Morono Y."/>
            <person name="Uchiyama I."/>
            <person name="Ito T."/>
            <person name="Fujiyama A."/>
            <person name="Inagaki F."/>
            <person name="Takami H."/>
        </authorList>
    </citation>
    <scope>NUCLEOTIDE SEQUENCE</scope>
    <source>
        <strain evidence="1">Expedition CK06-06</strain>
    </source>
</reference>